<dbReference type="NCBIfam" id="TIGR01537">
    <property type="entry name" value="portal_HK97"/>
    <property type="match status" value="1"/>
</dbReference>
<accession>A0A0J8GE43</accession>
<proteinExistence type="predicted"/>
<dbReference type="EMBL" id="AZHO01000005">
    <property type="protein sequence ID" value="KMT60967.1"/>
    <property type="molecule type" value="Genomic_DNA"/>
</dbReference>
<dbReference type="Proteomes" id="UP000052258">
    <property type="component" value="Unassembled WGS sequence"/>
</dbReference>
<comment type="caution">
    <text evidence="1">The sequence shown here is derived from an EMBL/GenBank/DDBJ whole genome shotgun (WGS) entry which is preliminary data.</text>
</comment>
<dbReference type="PATRIC" id="fig|1430899.3.peg.397"/>
<dbReference type="InterPro" id="IPR006944">
    <property type="entry name" value="Phage/GTA_portal"/>
</dbReference>
<evidence type="ECO:0000313" key="1">
    <source>
        <dbReference type="EMBL" id="KMT60967.1"/>
    </source>
</evidence>
<protein>
    <recommendedName>
        <fullName evidence="3">HK97 family phage portal protein</fullName>
    </recommendedName>
</protein>
<evidence type="ECO:0000313" key="2">
    <source>
        <dbReference type="Proteomes" id="UP000052258"/>
    </source>
</evidence>
<gene>
    <name evidence="1" type="ORF">X560_0387</name>
</gene>
<dbReference type="InterPro" id="IPR006427">
    <property type="entry name" value="Portal_HK97"/>
</dbReference>
<organism evidence="1 2">
    <name type="scientific">Listeria fleischmannii 1991</name>
    <dbReference type="NCBI Taxonomy" id="1430899"/>
    <lineage>
        <taxon>Bacteria</taxon>
        <taxon>Bacillati</taxon>
        <taxon>Bacillota</taxon>
        <taxon>Bacilli</taxon>
        <taxon>Bacillales</taxon>
        <taxon>Listeriaceae</taxon>
        <taxon>Listeria</taxon>
    </lineage>
</organism>
<dbReference type="RefSeq" id="WP_059139857.1">
    <property type="nucleotide sequence ID" value="NZ_KQ130610.1"/>
</dbReference>
<dbReference type="Pfam" id="PF04860">
    <property type="entry name" value="Phage_portal"/>
    <property type="match status" value="1"/>
</dbReference>
<sequence length="409" mass="47458">MNFFQKVIYKATPQSVKNKIVKDFSTQSNFTSWIGKVFFGIENDTLATNENIFSVVSRLSNVLASLPFKLYKEYDVQNTDEFNQLYFAPNVNQTLEDVIKSLEVSRNTNGNGYAILIRDIRAKVEHLIPLDPNNVEPMIERESHELWYRIRNEGRTYFIHHLDMIHVKHISIISTWKGISPIQVLKNSNQYDKAVREFALKEMQNTRDSFILKYGQNVDPEKKAAIVEDFKRFYEENGGVLFQEPGVEVEKITRDFIAGDMKIAEEITRDRIANVYNIPSIFLNSNSDSFSSNEQLMQMFVNLTLIPIIRQYEKEFNRKLLSVKQRNEKYYFKFSVNGLLRGDSEARANFYSKGLRDGWLKRDDVRAWEELPPEGGMAAELWISGDMYPLEMDPSLRKGNIGKSESGES</sequence>
<reference evidence="1 2" key="1">
    <citation type="journal article" date="2015" name="Genome Biol. Evol.">
        <title>Comparative Genomics of Listeria Sensu Lato: Genus-Wide Differences in Evolutionary Dynamics and the Progressive Gain of Complex, Potentially Pathogenicity-Related Traits through Lateral Gene Transfer.</title>
        <authorList>
            <person name="Chiara M."/>
            <person name="Caruso M."/>
            <person name="D'Erchia A.M."/>
            <person name="Manzari C."/>
            <person name="Fraccalvieri R."/>
            <person name="Goffredo E."/>
            <person name="Latorre L."/>
            <person name="Miccolupo A."/>
            <person name="Padalino I."/>
            <person name="Santagada G."/>
            <person name="Chiocco D."/>
            <person name="Pesole G."/>
            <person name="Horner D.S."/>
            <person name="Parisi A."/>
        </authorList>
    </citation>
    <scope>NUCLEOTIDE SEQUENCE [LARGE SCALE GENOMIC DNA]</scope>
    <source>
        <strain evidence="1 2">1991</strain>
    </source>
</reference>
<keyword evidence="2" id="KW-1185">Reference proteome</keyword>
<evidence type="ECO:0008006" key="3">
    <source>
        <dbReference type="Google" id="ProtNLM"/>
    </source>
</evidence>
<name>A0A0J8GE43_9LIST</name>
<dbReference type="OrthoDB" id="9765386at2"/>
<dbReference type="AlphaFoldDB" id="A0A0J8GE43"/>